<evidence type="ECO:0000313" key="2">
    <source>
        <dbReference type="EMBL" id="TNN80442.1"/>
    </source>
</evidence>
<proteinExistence type="predicted"/>
<keyword evidence="3" id="KW-1185">Reference proteome</keyword>
<comment type="caution">
    <text evidence="2">The sequence shown here is derived from an EMBL/GenBank/DDBJ whole genome shotgun (WGS) entry which is preliminary data.</text>
</comment>
<reference evidence="2 3" key="1">
    <citation type="submission" date="2019-03" db="EMBL/GenBank/DDBJ databases">
        <title>First draft genome of Liparis tanakae, snailfish: a comprehensive survey of snailfish specific genes.</title>
        <authorList>
            <person name="Kim W."/>
            <person name="Song I."/>
            <person name="Jeong J.-H."/>
            <person name="Kim D."/>
            <person name="Kim S."/>
            <person name="Ryu S."/>
            <person name="Song J.Y."/>
            <person name="Lee S.K."/>
        </authorList>
    </citation>
    <scope>NUCLEOTIDE SEQUENCE [LARGE SCALE GENOMIC DNA]</scope>
    <source>
        <tissue evidence="2">Muscle</tissue>
    </source>
</reference>
<protein>
    <submittedName>
        <fullName evidence="2">Uncharacterized protein</fullName>
    </submittedName>
</protein>
<dbReference type="Proteomes" id="UP000314294">
    <property type="component" value="Unassembled WGS sequence"/>
</dbReference>
<dbReference type="OrthoDB" id="10452245at2759"/>
<dbReference type="AlphaFoldDB" id="A0A4Z2IT10"/>
<feature type="region of interest" description="Disordered" evidence="1">
    <location>
        <begin position="1"/>
        <end position="58"/>
    </location>
</feature>
<name>A0A4Z2IT10_9TELE</name>
<dbReference type="EMBL" id="SRLO01000055">
    <property type="protein sequence ID" value="TNN80442.1"/>
    <property type="molecule type" value="Genomic_DNA"/>
</dbReference>
<feature type="region of interest" description="Disordered" evidence="1">
    <location>
        <begin position="201"/>
        <end position="237"/>
    </location>
</feature>
<evidence type="ECO:0000313" key="3">
    <source>
        <dbReference type="Proteomes" id="UP000314294"/>
    </source>
</evidence>
<accession>A0A4Z2IT10</accession>
<organism evidence="2 3">
    <name type="scientific">Liparis tanakae</name>
    <name type="common">Tanaka's snailfish</name>
    <dbReference type="NCBI Taxonomy" id="230148"/>
    <lineage>
        <taxon>Eukaryota</taxon>
        <taxon>Metazoa</taxon>
        <taxon>Chordata</taxon>
        <taxon>Craniata</taxon>
        <taxon>Vertebrata</taxon>
        <taxon>Euteleostomi</taxon>
        <taxon>Actinopterygii</taxon>
        <taxon>Neopterygii</taxon>
        <taxon>Teleostei</taxon>
        <taxon>Neoteleostei</taxon>
        <taxon>Acanthomorphata</taxon>
        <taxon>Eupercaria</taxon>
        <taxon>Perciformes</taxon>
        <taxon>Cottioidei</taxon>
        <taxon>Cottales</taxon>
        <taxon>Liparidae</taxon>
        <taxon>Liparis</taxon>
    </lineage>
</organism>
<sequence length="237" mass="25810">MQADRNDLSADASQTLRLTEEPKSPMEGGGAARGPEPLCNRSDAKWSAVSRGHPRPAHLDNELRQYSTSGNWHIEQQLTAASSCMSQSHRRSAHVTTERQRYGVVAEALLSNMPPILRRYWEEGDTEAGAPPLAYSITKHRLGSRRQTPRREMMLGCRSIQNSRASCRTHSAVALISSSGSCLAAFTATSSLPHTPLYTFPKPPAPITSFRTSSEKSISKGQSPTPPATSPPAVSCW</sequence>
<evidence type="ECO:0000256" key="1">
    <source>
        <dbReference type="SAM" id="MobiDB-lite"/>
    </source>
</evidence>
<gene>
    <name evidence="2" type="ORF">EYF80_009466</name>
</gene>